<reference evidence="3" key="1">
    <citation type="submission" date="2021-08" db="EMBL/GenBank/DDBJ databases">
        <title>WGS assembly of Ceratopteris richardii.</title>
        <authorList>
            <person name="Marchant D.B."/>
            <person name="Chen G."/>
            <person name="Jenkins J."/>
            <person name="Shu S."/>
            <person name="Leebens-Mack J."/>
            <person name="Grimwood J."/>
            <person name="Schmutz J."/>
            <person name="Soltis P."/>
            <person name="Soltis D."/>
            <person name="Chen Z.-H."/>
        </authorList>
    </citation>
    <scope>NUCLEOTIDE SEQUENCE</scope>
    <source>
        <strain evidence="3">Whitten #5841</strain>
        <tissue evidence="3">Leaf</tissue>
    </source>
</reference>
<feature type="region of interest" description="Disordered" evidence="1">
    <location>
        <begin position="96"/>
        <end position="144"/>
    </location>
</feature>
<accession>A0A8T2TXI9</accession>
<gene>
    <name evidence="3" type="ORF">KP509_09G003100</name>
</gene>
<dbReference type="Pfam" id="PF05627">
    <property type="entry name" value="AvrRpt-cleavage"/>
    <property type="match status" value="1"/>
</dbReference>
<evidence type="ECO:0000256" key="1">
    <source>
        <dbReference type="SAM" id="MobiDB-lite"/>
    </source>
</evidence>
<evidence type="ECO:0000259" key="2">
    <source>
        <dbReference type="Pfam" id="PF05627"/>
    </source>
</evidence>
<feature type="compositionally biased region" description="Polar residues" evidence="1">
    <location>
        <begin position="99"/>
        <end position="121"/>
    </location>
</feature>
<dbReference type="Proteomes" id="UP000825935">
    <property type="component" value="Chromosome 9"/>
</dbReference>
<dbReference type="EMBL" id="CM035414">
    <property type="protein sequence ID" value="KAH7428471.1"/>
    <property type="molecule type" value="Genomic_DNA"/>
</dbReference>
<evidence type="ECO:0000313" key="3">
    <source>
        <dbReference type="EMBL" id="KAH7428471.1"/>
    </source>
</evidence>
<feature type="domain" description="RIN4 pathogenic type III effector avirulence factor Avr cleavage site" evidence="2">
    <location>
        <begin position="22"/>
        <end position="52"/>
    </location>
</feature>
<comment type="caution">
    <text evidence="3">The sequence shown here is derived from an EMBL/GenBank/DDBJ whole genome shotgun (WGS) entry which is preliminary data.</text>
</comment>
<proteinExistence type="predicted"/>
<organism evidence="3 4">
    <name type="scientific">Ceratopteris richardii</name>
    <name type="common">Triangle waterfern</name>
    <dbReference type="NCBI Taxonomy" id="49495"/>
    <lineage>
        <taxon>Eukaryota</taxon>
        <taxon>Viridiplantae</taxon>
        <taxon>Streptophyta</taxon>
        <taxon>Embryophyta</taxon>
        <taxon>Tracheophyta</taxon>
        <taxon>Polypodiopsida</taxon>
        <taxon>Polypodiidae</taxon>
        <taxon>Polypodiales</taxon>
        <taxon>Pteridineae</taxon>
        <taxon>Pteridaceae</taxon>
        <taxon>Parkerioideae</taxon>
        <taxon>Ceratopteris</taxon>
    </lineage>
</organism>
<sequence length="144" mass="16160">MLGSRPHLLYSLHLFGAVAMPQHEPAVPKFGEWDGNEDLSYSVVFENARVDKEGFMLGLKNSIMESSLNQENYKNLHNRAQNITCHRIIETEVKGSRLENPNLSSKHMKQGVNTQKASQSVPEFDKKFSDGRPIMGSSIPPLAH</sequence>
<evidence type="ECO:0000313" key="4">
    <source>
        <dbReference type="Proteomes" id="UP000825935"/>
    </source>
</evidence>
<protein>
    <recommendedName>
        <fullName evidence="2">RIN4 pathogenic type III effector avirulence factor Avr cleavage site domain-containing protein</fullName>
    </recommendedName>
</protein>
<name>A0A8T2TXI9_CERRI</name>
<keyword evidence="4" id="KW-1185">Reference proteome</keyword>
<dbReference type="InterPro" id="IPR008700">
    <property type="entry name" value="TypeIII_avirulence_cleave"/>
</dbReference>
<dbReference type="AlphaFoldDB" id="A0A8T2TXI9"/>